<evidence type="ECO:0000259" key="11">
    <source>
        <dbReference type="Pfam" id="PF02270"/>
    </source>
</evidence>
<dbReference type="PANTHER" id="PTHR10445:SF0">
    <property type="entry name" value="GENERAL TRANSCRIPTION FACTOR IIF SUBUNIT 2"/>
    <property type="match status" value="1"/>
</dbReference>
<evidence type="ECO:0000256" key="1">
    <source>
        <dbReference type="ARBA" id="ARBA00004123"/>
    </source>
</evidence>
<feature type="compositionally biased region" description="Basic and acidic residues" evidence="10">
    <location>
        <begin position="369"/>
        <end position="378"/>
    </location>
</feature>
<dbReference type="AlphaFoldDB" id="A0A8H3HVJ1"/>
<keyword evidence="4" id="KW-0805">Transcription regulation</keyword>
<dbReference type="CDD" id="cd07980">
    <property type="entry name" value="TFIIF_beta"/>
    <property type="match status" value="1"/>
</dbReference>
<dbReference type="Pfam" id="PF17683">
    <property type="entry name" value="TFIIF_beta_N"/>
    <property type="match status" value="1"/>
</dbReference>
<dbReference type="PANTHER" id="PTHR10445">
    <property type="entry name" value="GENERAL TRANSCRIPTION FACTOR IIF SUBUNIT 2"/>
    <property type="match status" value="1"/>
</dbReference>
<dbReference type="GO" id="GO:0006367">
    <property type="term" value="P:transcription initiation at RNA polymerase II promoter"/>
    <property type="evidence" value="ECO:0007669"/>
    <property type="project" value="InterPro"/>
</dbReference>
<comment type="subcellular location">
    <subcellularLocation>
        <location evidence="1">Nucleus</location>
    </subcellularLocation>
</comment>
<evidence type="ECO:0000256" key="7">
    <source>
        <dbReference type="ARBA" id="ARBA00023242"/>
    </source>
</evidence>
<evidence type="ECO:0000256" key="4">
    <source>
        <dbReference type="ARBA" id="ARBA00023015"/>
    </source>
</evidence>
<keyword evidence="6" id="KW-0804">Transcription</keyword>
<dbReference type="GO" id="GO:0005674">
    <property type="term" value="C:transcription factor TFIIF complex"/>
    <property type="evidence" value="ECO:0007669"/>
    <property type="project" value="InterPro"/>
</dbReference>
<reference evidence="13" key="1">
    <citation type="submission" date="2021-03" db="EMBL/GenBank/DDBJ databases">
        <authorList>
            <person name="Tagirdzhanova G."/>
        </authorList>
    </citation>
    <scope>NUCLEOTIDE SEQUENCE</scope>
</reference>
<dbReference type="Proteomes" id="UP000664203">
    <property type="component" value="Unassembled WGS sequence"/>
</dbReference>
<name>A0A8H3HVJ1_9LECA</name>
<feature type="compositionally biased region" description="Polar residues" evidence="10">
    <location>
        <begin position="1"/>
        <end position="10"/>
    </location>
</feature>
<evidence type="ECO:0000256" key="6">
    <source>
        <dbReference type="ARBA" id="ARBA00023163"/>
    </source>
</evidence>
<keyword evidence="5" id="KW-0238">DNA-binding</keyword>
<organism evidence="13 14">
    <name type="scientific">Alectoria fallacina</name>
    <dbReference type="NCBI Taxonomy" id="1903189"/>
    <lineage>
        <taxon>Eukaryota</taxon>
        <taxon>Fungi</taxon>
        <taxon>Dikarya</taxon>
        <taxon>Ascomycota</taxon>
        <taxon>Pezizomycotina</taxon>
        <taxon>Lecanoromycetes</taxon>
        <taxon>OSLEUM clade</taxon>
        <taxon>Lecanoromycetidae</taxon>
        <taxon>Lecanorales</taxon>
        <taxon>Lecanorineae</taxon>
        <taxon>Parmeliaceae</taxon>
        <taxon>Alectoria</taxon>
    </lineage>
</organism>
<evidence type="ECO:0000313" key="14">
    <source>
        <dbReference type="Proteomes" id="UP000664203"/>
    </source>
</evidence>
<dbReference type="Gene3D" id="1.10.10.10">
    <property type="entry name" value="Winged helix-like DNA-binding domain superfamily/Winged helix DNA-binding domain"/>
    <property type="match status" value="1"/>
</dbReference>
<evidence type="ECO:0000256" key="3">
    <source>
        <dbReference type="ARBA" id="ARBA00021453"/>
    </source>
</evidence>
<evidence type="ECO:0000256" key="2">
    <source>
        <dbReference type="ARBA" id="ARBA00009543"/>
    </source>
</evidence>
<dbReference type="FunFam" id="1.10.10.10:FF:000035">
    <property type="entry name" value="General transcription factor IIF subunit 2"/>
    <property type="match status" value="1"/>
</dbReference>
<dbReference type="InterPro" id="IPR036388">
    <property type="entry name" value="WH-like_DNA-bd_sf"/>
</dbReference>
<evidence type="ECO:0000313" key="13">
    <source>
        <dbReference type="EMBL" id="CAF9904147.1"/>
    </source>
</evidence>
<dbReference type="OrthoDB" id="26094at2759"/>
<feature type="region of interest" description="Disordered" evidence="10">
    <location>
        <begin position="356"/>
        <end position="378"/>
    </location>
</feature>
<evidence type="ECO:0000256" key="8">
    <source>
        <dbReference type="ARBA" id="ARBA00081473"/>
    </source>
</evidence>
<accession>A0A8H3HVJ1</accession>
<feature type="region of interest" description="Disordered" evidence="10">
    <location>
        <begin position="1"/>
        <end position="44"/>
    </location>
</feature>
<dbReference type="GO" id="GO:0003677">
    <property type="term" value="F:DNA binding"/>
    <property type="evidence" value="ECO:0007669"/>
    <property type="project" value="UniProtKB-KW"/>
</dbReference>
<keyword evidence="7" id="KW-0539">Nucleus</keyword>
<protein>
    <recommendedName>
        <fullName evidence="3">Transcription initiation factor IIF subunit beta</fullName>
    </recommendedName>
    <alternativeName>
        <fullName evidence="9">TFIIF medium subunit</fullName>
    </alternativeName>
    <alternativeName>
        <fullName evidence="8">TFIIF-beta</fullName>
    </alternativeName>
</protein>
<feature type="compositionally biased region" description="Polar residues" evidence="10">
    <location>
        <begin position="18"/>
        <end position="34"/>
    </location>
</feature>
<evidence type="ECO:0000256" key="5">
    <source>
        <dbReference type="ARBA" id="ARBA00023125"/>
    </source>
</evidence>
<dbReference type="Pfam" id="PF02270">
    <property type="entry name" value="TFIIF_beta"/>
    <property type="match status" value="1"/>
</dbReference>
<dbReference type="InterPro" id="IPR036390">
    <property type="entry name" value="WH_DNA-bd_sf"/>
</dbReference>
<sequence length="378" mass="42467">MTTTYGSNVPSMKVENPMNGQTPQMKPDSDSTGASPAAPLDDDLYEDAGDLEFAGADQGLFLTRLPKFLWEHWSQLDDNQEVTIGTVRVEGGPEKFERMSILLSPDVAQNRDLPREYNMLIIEQDPMNTFVFSEKDLPGYRAYSADRAPPRFKDRKRIEKPRKPENNFRRAIPSKRIPLRKSTKLMLATAEQTALAGQVRTEINCLPVENKSYAEYMKRRAKEESESKPKIHVLNASVGGNTLQPGILGATVDTSAFITKAGPSRGKKQANKAVRVPADVLLDQIMKCFERFDFWALRSLKVELDQPEAYLKEILERVATLTRSGIYVGTYQLQASYKDTARYNFSNVKAEQAPEVASDFGGTDDDDENVKMEDVLPK</sequence>
<proteinExistence type="inferred from homology"/>
<dbReference type="SUPFAM" id="SSF50916">
    <property type="entry name" value="Rap30/74 interaction domains"/>
    <property type="match status" value="1"/>
</dbReference>
<feature type="domain" description="TFIIF beta subunit N-terminal" evidence="12">
    <location>
        <begin position="58"/>
        <end position="208"/>
    </location>
</feature>
<dbReference type="InterPro" id="IPR040450">
    <property type="entry name" value="TFIIF_beta_HTH"/>
</dbReference>
<dbReference type="SUPFAM" id="SSF46785">
    <property type="entry name" value="Winged helix' DNA-binding domain"/>
    <property type="match status" value="1"/>
</dbReference>
<comment type="similarity">
    <text evidence="2">Belongs to the TFIIF beta subunit family.</text>
</comment>
<dbReference type="InterPro" id="IPR003196">
    <property type="entry name" value="TFIIF_beta"/>
</dbReference>
<feature type="domain" description="TFIIF beta subunit HTH" evidence="11">
    <location>
        <begin position="274"/>
        <end position="338"/>
    </location>
</feature>
<dbReference type="InterPro" id="IPR011039">
    <property type="entry name" value="TFIIF_interaction"/>
</dbReference>
<evidence type="ECO:0000259" key="12">
    <source>
        <dbReference type="Pfam" id="PF17683"/>
    </source>
</evidence>
<gene>
    <name evidence="13" type="ORF">ALECFALPRED_004868</name>
</gene>
<evidence type="ECO:0000256" key="9">
    <source>
        <dbReference type="ARBA" id="ARBA00081863"/>
    </source>
</evidence>
<keyword evidence="14" id="KW-1185">Reference proteome</keyword>
<dbReference type="InterPro" id="IPR040504">
    <property type="entry name" value="TFIIF_beta_N"/>
</dbReference>
<evidence type="ECO:0000256" key="10">
    <source>
        <dbReference type="SAM" id="MobiDB-lite"/>
    </source>
</evidence>
<comment type="caution">
    <text evidence="13">The sequence shown here is derived from an EMBL/GenBank/DDBJ whole genome shotgun (WGS) entry which is preliminary data.</text>
</comment>
<dbReference type="EMBL" id="CAJPDR010000003">
    <property type="protein sequence ID" value="CAF9904147.1"/>
    <property type="molecule type" value="Genomic_DNA"/>
</dbReference>